<comment type="caution">
    <text evidence="2">The sequence shown here is derived from an EMBL/GenBank/DDBJ whole genome shotgun (WGS) entry which is preliminary data.</text>
</comment>
<keyword evidence="3" id="KW-1185">Reference proteome</keyword>
<proteinExistence type="predicted"/>
<accession>A0AA35MDR5</accession>
<evidence type="ECO:0000256" key="1">
    <source>
        <dbReference type="SAM" id="MobiDB-lite"/>
    </source>
</evidence>
<evidence type="ECO:0000313" key="3">
    <source>
        <dbReference type="Proteomes" id="UP001160390"/>
    </source>
</evidence>
<evidence type="ECO:0000313" key="2">
    <source>
        <dbReference type="EMBL" id="CAI6095260.1"/>
    </source>
</evidence>
<dbReference type="AlphaFoldDB" id="A0AA35MDR5"/>
<gene>
    <name evidence="2" type="ORF">CCHLO57077_00013294</name>
</gene>
<reference evidence="2" key="1">
    <citation type="submission" date="2023-01" db="EMBL/GenBank/DDBJ databases">
        <authorList>
            <person name="Piombo E."/>
        </authorList>
    </citation>
    <scope>NUCLEOTIDE SEQUENCE</scope>
</reference>
<name>A0AA35MDR5_9HYPO</name>
<dbReference type="EMBL" id="CABFNP030001262">
    <property type="protein sequence ID" value="CAI6095260.1"/>
    <property type="molecule type" value="Genomic_DNA"/>
</dbReference>
<protein>
    <submittedName>
        <fullName evidence="2">Uncharacterized protein</fullName>
    </submittedName>
</protein>
<dbReference type="Proteomes" id="UP001160390">
    <property type="component" value="Unassembled WGS sequence"/>
</dbReference>
<feature type="compositionally biased region" description="Basic and acidic residues" evidence="1">
    <location>
        <begin position="80"/>
        <end position="96"/>
    </location>
</feature>
<feature type="region of interest" description="Disordered" evidence="1">
    <location>
        <begin position="1"/>
        <end position="127"/>
    </location>
</feature>
<sequence>MPSELIGGRLHATATVAPFRTSREHPKPAESSANDQSRRARPSPTFVTLPHQVATPKDQKTKSRPRPYRSSAEDGMPFDRSADLTVEARPKPDRSQPDIIVPIVKPIEHPSNRAIGANDKPGADIRA</sequence>
<organism evidence="2 3">
    <name type="scientific">Clonostachys chloroleuca</name>
    <dbReference type="NCBI Taxonomy" id="1926264"/>
    <lineage>
        <taxon>Eukaryota</taxon>
        <taxon>Fungi</taxon>
        <taxon>Dikarya</taxon>
        <taxon>Ascomycota</taxon>
        <taxon>Pezizomycotina</taxon>
        <taxon>Sordariomycetes</taxon>
        <taxon>Hypocreomycetidae</taxon>
        <taxon>Hypocreales</taxon>
        <taxon>Bionectriaceae</taxon>
        <taxon>Clonostachys</taxon>
    </lineage>
</organism>